<comment type="caution">
    <text evidence="2">The sequence shown here is derived from an EMBL/GenBank/DDBJ whole genome shotgun (WGS) entry which is preliminary data.</text>
</comment>
<dbReference type="EMBL" id="JAGSOY010000060">
    <property type="protein sequence ID" value="MBU2713074.1"/>
    <property type="molecule type" value="Genomic_DNA"/>
</dbReference>
<reference evidence="2 3" key="1">
    <citation type="submission" date="2021-04" db="EMBL/GenBank/DDBJ databases">
        <authorList>
            <person name="Pira H."/>
            <person name="Risdian C."/>
            <person name="Wink J."/>
        </authorList>
    </citation>
    <scope>NUCLEOTIDE SEQUENCE [LARGE SCALE GENOMIC DNA]</scope>
    <source>
        <strain evidence="2 3">WH53</strain>
    </source>
</reference>
<gene>
    <name evidence="2" type="ORF">KCG35_18560</name>
</gene>
<dbReference type="RefSeq" id="WP_215821309.1">
    <property type="nucleotide sequence ID" value="NZ_JAGSOY010000060.1"/>
</dbReference>
<name>A0ABS5ZG85_9GAMM</name>
<evidence type="ECO:0008006" key="4">
    <source>
        <dbReference type="Google" id="ProtNLM"/>
    </source>
</evidence>
<organism evidence="2 3">
    <name type="scientific">Zooshikella harenae</name>
    <dbReference type="NCBI Taxonomy" id="2827238"/>
    <lineage>
        <taxon>Bacteria</taxon>
        <taxon>Pseudomonadati</taxon>
        <taxon>Pseudomonadota</taxon>
        <taxon>Gammaproteobacteria</taxon>
        <taxon>Oceanospirillales</taxon>
        <taxon>Zooshikellaceae</taxon>
        <taxon>Zooshikella</taxon>
    </lineage>
</organism>
<evidence type="ECO:0000313" key="2">
    <source>
        <dbReference type="EMBL" id="MBU2713074.1"/>
    </source>
</evidence>
<keyword evidence="1" id="KW-0732">Signal</keyword>
<feature type="signal peptide" evidence="1">
    <location>
        <begin position="1"/>
        <end position="19"/>
    </location>
</feature>
<sequence length="206" mass="23610">MLKHLVLSSLLCWSMTGIAAQSVDVKEEKLPSVETLCKDRPTCNLVAKSIDWPKAEYEKSLSYEIGPFRINLPKNDIQRWVSTEKSQFVILDKKGLVFEIRENQNSMEIKQFFETAFQNKPDSKTLKDITKKEKAELFVFKMMLIEGSKLYMYEKGPMKAFEAISPNLSVVYITHDKLENAALAIDAKNLTREELHKIIASVESTL</sequence>
<evidence type="ECO:0000256" key="1">
    <source>
        <dbReference type="SAM" id="SignalP"/>
    </source>
</evidence>
<protein>
    <recommendedName>
        <fullName evidence="4">Outer membrane lipoprotein carrier protein LolA</fullName>
    </recommendedName>
</protein>
<keyword evidence="3" id="KW-1185">Reference proteome</keyword>
<dbReference type="Proteomes" id="UP000690515">
    <property type="component" value="Unassembled WGS sequence"/>
</dbReference>
<accession>A0ABS5ZG85</accession>
<proteinExistence type="predicted"/>
<evidence type="ECO:0000313" key="3">
    <source>
        <dbReference type="Proteomes" id="UP000690515"/>
    </source>
</evidence>
<feature type="chain" id="PRO_5046111325" description="Outer membrane lipoprotein carrier protein LolA" evidence="1">
    <location>
        <begin position="20"/>
        <end position="206"/>
    </location>
</feature>